<name>A0ABX8RUP4_NOCIO</name>
<dbReference type="InterPro" id="IPR017517">
    <property type="entry name" value="Maleyloyr_isom"/>
</dbReference>
<accession>A0ABX8RUP4</accession>
<evidence type="ECO:0000259" key="1">
    <source>
        <dbReference type="Pfam" id="PF11716"/>
    </source>
</evidence>
<reference evidence="2 3" key="1">
    <citation type="submission" date="2021-07" db="EMBL/GenBank/DDBJ databases">
        <title>Whole Genome Sequence of Nocardia Iowensis.</title>
        <authorList>
            <person name="Lamm A."/>
            <person name="Collins-Fairclough A.M."/>
            <person name="Bunk B."/>
            <person name="Sproer C."/>
        </authorList>
    </citation>
    <scope>NUCLEOTIDE SEQUENCE [LARGE SCALE GENOMIC DNA]</scope>
    <source>
        <strain evidence="2 3">NRRL 5646</strain>
    </source>
</reference>
<gene>
    <name evidence="2" type="ORF">KV110_09865</name>
</gene>
<dbReference type="InterPro" id="IPR024344">
    <property type="entry name" value="MDMPI_metal-binding"/>
</dbReference>
<keyword evidence="2" id="KW-0413">Isomerase</keyword>
<organism evidence="2 3">
    <name type="scientific">Nocardia iowensis</name>
    <dbReference type="NCBI Taxonomy" id="204891"/>
    <lineage>
        <taxon>Bacteria</taxon>
        <taxon>Bacillati</taxon>
        <taxon>Actinomycetota</taxon>
        <taxon>Actinomycetes</taxon>
        <taxon>Mycobacteriales</taxon>
        <taxon>Nocardiaceae</taxon>
        <taxon>Nocardia</taxon>
    </lineage>
</organism>
<dbReference type="Pfam" id="PF11716">
    <property type="entry name" value="MDMPI_N"/>
    <property type="match status" value="1"/>
</dbReference>
<dbReference type="EMBL" id="CP078145">
    <property type="protein sequence ID" value="QXN93359.1"/>
    <property type="molecule type" value="Genomic_DNA"/>
</dbReference>
<evidence type="ECO:0000313" key="3">
    <source>
        <dbReference type="Proteomes" id="UP000694257"/>
    </source>
</evidence>
<evidence type="ECO:0000313" key="2">
    <source>
        <dbReference type="EMBL" id="QXN93359.1"/>
    </source>
</evidence>
<keyword evidence="3" id="KW-1185">Reference proteome</keyword>
<dbReference type="Proteomes" id="UP000694257">
    <property type="component" value="Chromosome"/>
</dbReference>
<feature type="domain" description="Mycothiol-dependent maleylpyruvate isomerase metal-binding" evidence="1">
    <location>
        <begin position="12"/>
        <end position="106"/>
    </location>
</feature>
<sequence>MDHDRTRTWIRTQRLALADFLDDLTEPEWAVDSLCSGWTIHEVLAHVTLSSRVGLWETIFGVLRARGDWDRMTARLARDRAARFTPTELIAQLRESAGATRRAPGAGVVDPLVDIMIHGQDIARPLGRRLEMPTEPAIAVLDHVLRSRFYGAHKRLAGVRLTATDAAWSSGAGPDEVCGPLSDLLLVATGRTAGLAALTGPGVQRITAL</sequence>
<proteinExistence type="predicted"/>
<protein>
    <submittedName>
        <fullName evidence="2">Maleylpyruvate isomerase family mycothiol-dependent enzyme</fullName>
    </submittedName>
</protein>
<dbReference type="GO" id="GO:0016853">
    <property type="term" value="F:isomerase activity"/>
    <property type="evidence" value="ECO:0007669"/>
    <property type="project" value="UniProtKB-KW"/>
</dbReference>
<dbReference type="RefSeq" id="WP_218475313.1">
    <property type="nucleotide sequence ID" value="NZ_BAABJN010000001.1"/>
</dbReference>
<dbReference type="NCBIfam" id="TIGR03083">
    <property type="entry name" value="maleylpyruvate isomerase family mycothiol-dependent enzyme"/>
    <property type="match status" value="1"/>
</dbReference>